<feature type="transmembrane region" description="Helical" evidence="1">
    <location>
        <begin position="159"/>
        <end position="181"/>
    </location>
</feature>
<evidence type="ECO:0000256" key="1">
    <source>
        <dbReference type="SAM" id="Phobius"/>
    </source>
</evidence>
<sequence length="182" mass="20091">MTTNQTRDILVAEMLGDIGKLHDQVANLKAELPQILGQMQAVIATQTAKAQVLQEPTQRAIQHFISQEIRGIKVAAKEAQVTAGRALDEDVSSAVRKNLIWMQLKSEQTFDLITRQFDRAVTDSATVAEGRATATLKGLCQGLQNHIHEIRTERWKGQYLHMLAACVSTGLVVGVFAVYILK</sequence>
<comment type="caution">
    <text evidence="2">The sequence shown here is derived from an EMBL/GenBank/DDBJ whole genome shotgun (WGS) entry which is preliminary data.</text>
</comment>
<accession>A0A1J5PR94</accession>
<proteinExistence type="predicted"/>
<evidence type="ECO:0000313" key="2">
    <source>
        <dbReference type="EMBL" id="OIQ70263.1"/>
    </source>
</evidence>
<keyword evidence="1" id="KW-0812">Transmembrane</keyword>
<gene>
    <name evidence="2" type="ORF">GALL_481240</name>
</gene>
<name>A0A1J5PR94_9ZZZZ</name>
<protein>
    <submittedName>
        <fullName evidence="2">Uncharacterized protein</fullName>
    </submittedName>
</protein>
<reference evidence="2" key="1">
    <citation type="submission" date="2016-10" db="EMBL/GenBank/DDBJ databases">
        <title>Sequence of Gallionella enrichment culture.</title>
        <authorList>
            <person name="Poehlein A."/>
            <person name="Muehling M."/>
            <person name="Daniel R."/>
        </authorList>
    </citation>
    <scope>NUCLEOTIDE SEQUENCE</scope>
</reference>
<organism evidence="2">
    <name type="scientific">mine drainage metagenome</name>
    <dbReference type="NCBI Taxonomy" id="410659"/>
    <lineage>
        <taxon>unclassified sequences</taxon>
        <taxon>metagenomes</taxon>
        <taxon>ecological metagenomes</taxon>
    </lineage>
</organism>
<keyword evidence="1" id="KW-0472">Membrane</keyword>
<dbReference type="EMBL" id="MLJW01004286">
    <property type="protein sequence ID" value="OIQ70263.1"/>
    <property type="molecule type" value="Genomic_DNA"/>
</dbReference>
<dbReference type="AlphaFoldDB" id="A0A1J5PR94"/>
<keyword evidence="1" id="KW-1133">Transmembrane helix</keyword>